<dbReference type="AlphaFoldDB" id="A0A7R9TBG0"/>
<evidence type="ECO:0008006" key="3">
    <source>
        <dbReference type="Google" id="ProtNLM"/>
    </source>
</evidence>
<organism evidence="2">
    <name type="scientific">Prasinoderma coloniale</name>
    <dbReference type="NCBI Taxonomy" id="156133"/>
    <lineage>
        <taxon>Eukaryota</taxon>
        <taxon>Viridiplantae</taxon>
        <taxon>Prasinodermophyta</taxon>
        <taxon>Prasinodermophyceae</taxon>
        <taxon>Prasinodermales</taxon>
        <taxon>Prasinodermaceae</taxon>
        <taxon>Prasinoderma</taxon>
    </lineage>
</organism>
<sequence length="348" mass="38261">MAVARVSPCPSQVCASRQPRAAVRRSLARCHWKNKNKGTPGSRYNTTNKSKAAAEQAAAVHAAAHGPPPDARPPPVMLDGANLAWAYADAIARKTGYRGRIGPLSRGVTLAMEHEAIKDSKSVAFLPRHYVIGTQRELLDGWNVPRECVETHTSIVRVSKLSKKKTVRNEAAWALVESGAAELVTRNTSAPAPRNRDDVELLVEAKRTGALVCTNDMFRDHKRNRALGFRQTSHFKDWLRRSRFEFEFRVTGEVDEAALAAEEAARDPAPLEGDAKWTIIDEDAERPGGNADHLGRPKRGMDPRHPLLWQDKLTVEFVPKFNTPVAKRLGLVNDQAGEAEPAEGAQAA</sequence>
<name>A0A7R9TBG0_9VIRI</name>
<protein>
    <recommendedName>
        <fullName evidence="3">RNase NYN domain-containing protein</fullName>
    </recommendedName>
</protein>
<accession>A0A7R9TBG0</accession>
<proteinExistence type="predicted"/>
<feature type="compositionally biased region" description="Basic and acidic residues" evidence="1">
    <location>
        <begin position="293"/>
        <end position="305"/>
    </location>
</feature>
<feature type="region of interest" description="Disordered" evidence="1">
    <location>
        <begin position="284"/>
        <end position="305"/>
    </location>
</feature>
<dbReference type="EMBL" id="HBDZ01002099">
    <property type="protein sequence ID" value="CAD8230743.1"/>
    <property type="molecule type" value="Transcribed_RNA"/>
</dbReference>
<evidence type="ECO:0000256" key="1">
    <source>
        <dbReference type="SAM" id="MobiDB-lite"/>
    </source>
</evidence>
<gene>
    <name evidence="2" type="ORF">PCOL08062_LOCUS1664</name>
</gene>
<dbReference type="Gene3D" id="3.40.50.11980">
    <property type="match status" value="1"/>
</dbReference>
<reference evidence="2" key="1">
    <citation type="submission" date="2021-01" db="EMBL/GenBank/DDBJ databases">
        <authorList>
            <person name="Corre E."/>
            <person name="Pelletier E."/>
            <person name="Niang G."/>
            <person name="Scheremetjew M."/>
            <person name="Finn R."/>
            <person name="Kale V."/>
            <person name="Holt S."/>
            <person name="Cochrane G."/>
            <person name="Meng A."/>
            <person name="Brown T."/>
            <person name="Cohen L."/>
        </authorList>
    </citation>
    <scope>NUCLEOTIDE SEQUENCE</scope>
    <source>
        <strain evidence="2">CCMP1413</strain>
    </source>
</reference>
<evidence type="ECO:0000313" key="2">
    <source>
        <dbReference type="EMBL" id="CAD8230743.1"/>
    </source>
</evidence>